<evidence type="ECO:0000313" key="2">
    <source>
        <dbReference type="Proteomes" id="UP000237271"/>
    </source>
</evidence>
<dbReference type="AlphaFoldDB" id="A0A2P4XR67"/>
<accession>A0A2P4XR67</accession>
<reference evidence="1 2" key="1">
    <citation type="journal article" date="2017" name="Genome Biol. Evol.">
        <title>Phytophthora megakarya and P. palmivora, closely related causal agents of cacao black pod rot, underwent increases in genome sizes and gene numbers by different mechanisms.</title>
        <authorList>
            <person name="Ali S.S."/>
            <person name="Shao J."/>
            <person name="Lary D.J."/>
            <person name="Kronmiller B."/>
            <person name="Shen D."/>
            <person name="Strem M.D."/>
            <person name="Amoako-Attah I."/>
            <person name="Akrofi A.Y."/>
            <person name="Begoude B.A."/>
            <person name="Ten Hoopen G.M."/>
            <person name="Coulibaly K."/>
            <person name="Kebe B.I."/>
            <person name="Melnick R.L."/>
            <person name="Guiltinan M.J."/>
            <person name="Tyler B.M."/>
            <person name="Meinhardt L.W."/>
            <person name="Bailey B.A."/>
        </authorList>
    </citation>
    <scope>NUCLEOTIDE SEQUENCE [LARGE SCALE GENOMIC DNA]</scope>
    <source>
        <strain evidence="2">sbr112.9</strain>
    </source>
</reference>
<dbReference type="Proteomes" id="UP000237271">
    <property type="component" value="Unassembled WGS sequence"/>
</dbReference>
<dbReference type="EMBL" id="NCKW01008433">
    <property type="protein sequence ID" value="POM68056.1"/>
    <property type="molecule type" value="Genomic_DNA"/>
</dbReference>
<protein>
    <submittedName>
        <fullName evidence="1">Choline/Carnitine O-acyltransferase</fullName>
    </submittedName>
</protein>
<sequence length="76" mass="8572">MAEAHQAIGVFVEHKRGVELLYSDEGIRVSFTIPPPHEIRRNIVRELYHLQRAVKRGVYPAPPFVAILTVVAISVI</sequence>
<evidence type="ECO:0000313" key="1">
    <source>
        <dbReference type="EMBL" id="POM68056.1"/>
    </source>
</evidence>
<organism evidence="1 2">
    <name type="scientific">Phytophthora palmivora</name>
    <dbReference type="NCBI Taxonomy" id="4796"/>
    <lineage>
        <taxon>Eukaryota</taxon>
        <taxon>Sar</taxon>
        <taxon>Stramenopiles</taxon>
        <taxon>Oomycota</taxon>
        <taxon>Peronosporomycetes</taxon>
        <taxon>Peronosporales</taxon>
        <taxon>Peronosporaceae</taxon>
        <taxon>Phytophthora</taxon>
    </lineage>
</organism>
<comment type="caution">
    <text evidence="1">The sequence shown here is derived from an EMBL/GenBank/DDBJ whole genome shotgun (WGS) entry which is preliminary data.</text>
</comment>
<name>A0A2P4XR67_9STRA</name>
<feature type="non-terminal residue" evidence="1">
    <location>
        <position position="76"/>
    </location>
</feature>
<proteinExistence type="predicted"/>
<gene>
    <name evidence="1" type="ORF">PHPALM_15828</name>
</gene>
<keyword evidence="2" id="KW-1185">Reference proteome</keyword>